<dbReference type="OrthoDB" id="5598377at2759"/>
<sequence>MLRDATLFYTDLYSPDPIAQEAVDTLLATIPSNVGLTVTEQNQLVDPPTIDESQSLLQHAPSGKSPGLDGLPFNLYRYLASQHTLFLHLLLAILRDAFSGDPTTLNNWRSLFLINVDAKIFTKLIANRLNLVLPDLINPYQTGFLHERLISDNGWINHTLMSTLQASGSSDYLLQVLHRFGIQPVFPRCLSVLFFQTQIHISINGWMSSPVQQRHGLRQGGIDVPVVNPARRRLATPLDAPRSLTTVAPLRLLVYANDLEIFLSSPDEWPSLLSALHLYSQASNAKTNISKTTIVSLSGASSAVGSPYVPQQAL</sequence>
<keyword evidence="3" id="KW-1185">Reference proteome</keyword>
<evidence type="ECO:0000259" key="1">
    <source>
        <dbReference type="Pfam" id="PF00078"/>
    </source>
</evidence>
<feature type="non-terminal residue" evidence="2">
    <location>
        <position position="314"/>
    </location>
</feature>
<evidence type="ECO:0000313" key="3">
    <source>
        <dbReference type="Proteomes" id="UP000093000"/>
    </source>
</evidence>
<accession>A0A1C7MVS0</accession>
<dbReference type="Pfam" id="PF00078">
    <property type="entry name" value="RVT_1"/>
    <property type="match status" value="1"/>
</dbReference>
<protein>
    <submittedName>
        <fullName evidence="2">Transposon TX1 uncharacterized protein</fullName>
    </submittedName>
</protein>
<name>A0A1C7MVS0_9FUNG</name>
<dbReference type="EMBL" id="LUGH01001530">
    <property type="protein sequence ID" value="OBZ81005.1"/>
    <property type="molecule type" value="Genomic_DNA"/>
</dbReference>
<evidence type="ECO:0000313" key="2">
    <source>
        <dbReference type="EMBL" id="OBZ81005.1"/>
    </source>
</evidence>
<dbReference type="InParanoid" id="A0A1C7MVS0"/>
<dbReference type="InterPro" id="IPR000477">
    <property type="entry name" value="RT_dom"/>
</dbReference>
<reference evidence="2 3" key="1">
    <citation type="submission" date="2016-03" db="EMBL/GenBank/DDBJ databases">
        <title>Choanephora cucurbitarum.</title>
        <authorList>
            <person name="Min B."/>
            <person name="Park H."/>
            <person name="Park J.-H."/>
            <person name="Shin H.-D."/>
            <person name="Choi I.-G."/>
        </authorList>
    </citation>
    <scope>NUCLEOTIDE SEQUENCE [LARGE SCALE GENOMIC DNA]</scope>
    <source>
        <strain evidence="2 3">KUS-F28377</strain>
    </source>
</reference>
<dbReference type="PANTHER" id="PTHR19446">
    <property type="entry name" value="REVERSE TRANSCRIPTASES"/>
    <property type="match status" value="1"/>
</dbReference>
<dbReference type="AlphaFoldDB" id="A0A1C7MVS0"/>
<dbReference type="STRING" id="101091.A0A1C7MVS0"/>
<feature type="domain" description="Reverse transcriptase" evidence="1">
    <location>
        <begin position="105"/>
        <end position="295"/>
    </location>
</feature>
<organism evidence="2 3">
    <name type="scientific">Choanephora cucurbitarum</name>
    <dbReference type="NCBI Taxonomy" id="101091"/>
    <lineage>
        <taxon>Eukaryota</taxon>
        <taxon>Fungi</taxon>
        <taxon>Fungi incertae sedis</taxon>
        <taxon>Mucoromycota</taxon>
        <taxon>Mucoromycotina</taxon>
        <taxon>Mucoromycetes</taxon>
        <taxon>Mucorales</taxon>
        <taxon>Mucorineae</taxon>
        <taxon>Choanephoraceae</taxon>
        <taxon>Choanephoroideae</taxon>
        <taxon>Choanephora</taxon>
    </lineage>
</organism>
<gene>
    <name evidence="2" type="primary">YTX2_6</name>
    <name evidence="2" type="ORF">A0J61_10946</name>
</gene>
<proteinExistence type="predicted"/>
<comment type="caution">
    <text evidence="2">The sequence shown here is derived from an EMBL/GenBank/DDBJ whole genome shotgun (WGS) entry which is preliminary data.</text>
</comment>
<dbReference type="Proteomes" id="UP000093000">
    <property type="component" value="Unassembled WGS sequence"/>
</dbReference>